<gene>
    <name evidence="2" type="ORF">GCM10008927_11930</name>
</gene>
<dbReference type="SUPFAM" id="SSF52540">
    <property type="entry name" value="P-loop containing nucleoside triphosphate hydrolases"/>
    <property type="match status" value="1"/>
</dbReference>
<sequence>MKKLILILATQRSGSTLLCRDIEGLGGVGVPREHLLPMVRADRAAFNAGREMKADIETVLESLRSGLGTENQTEVGSVKLMVSYAPQVYQNISGKLIEDRAEAMQEIINWARTQFEQVALVSIVRKSIMDQAISRSMARVTDVFHHRSPKGKKETDPYAKAKIDRTLLNQNILDNLTLVRELQSDLLSVIKNNKSDILNINYDTLSRNADYCQKKLYDHLVSNNITPENKRAKRYLRKLIDTDRSEKIKSDFFEYLLGEMLNKEDYAVLRDVLDNPKYAD</sequence>
<proteinExistence type="predicted"/>
<comment type="caution">
    <text evidence="2">The sequence shown here is derived from an EMBL/GenBank/DDBJ whole genome shotgun (WGS) entry which is preliminary data.</text>
</comment>
<dbReference type="EMBL" id="BMZF01000002">
    <property type="protein sequence ID" value="GHA48467.1"/>
    <property type="molecule type" value="Genomic_DNA"/>
</dbReference>
<evidence type="ECO:0000313" key="2">
    <source>
        <dbReference type="EMBL" id="GHA48467.1"/>
    </source>
</evidence>
<dbReference type="Gene3D" id="3.40.50.300">
    <property type="entry name" value="P-loop containing nucleotide triphosphate hydrolases"/>
    <property type="match status" value="1"/>
</dbReference>
<feature type="domain" description="Sulphotransferase Stf0" evidence="1">
    <location>
        <begin position="6"/>
        <end position="242"/>
    </location>
</feature>
<evidence type="ECO:0000259" key="1">
    <source>
        <dbReference type="Pfam" id="PF09037"/>
    </source>
</evidence>
<accession>A0ABQ3D2U4</accession>
<dbReference type="InterPro" id="IPR027417">
    <property type="entry name" value="P-loop_NTPase"/>
</dbReference>
<organism evidence="2 3">
    <name type="scientific">Paramylibacter ulvae</name>
    <dbReference type="NCBI Taxonomy" id="1651968"/>
    <lineage>
        <taxon>Bacteria</taxon>
        <taxon>Pseudomonadati</taxon>
        <taxon>Pseudomonadota</taxon>
        <taxon>Alphaproteobacteria</taxon>
        <taxon>Rhodobacterales</taxon>
        <taxon>Paracoccaceae</taxon>
        <taxon>Paramylibacter</taxon>
    </lineage>
</organism>
<keyword evidence="3" id="KW-1185">Reference proteome</keyword>
<dbReference type="RefSeq" id="WP_189639679.1">
    <property type="nucleotide sequence ID" value="NZ_BMZF01000002.1"/>
</dbReference>
<dbReference type="Proteomes" id="UP000634455">
    <property type="component" value="Unassembled WGS sequence"/>
</dbReference>
<dbReference type="Pfam" id="PF09037">
    <property type="entry name" value="Sulphotransf"/>
    <property type="match status" value="1"/>
</dbReference>
<protein>
    <recommendedName>
        <fullName evidence="1">Sulphotransferase Stf0 domain-containing protein</fullName>
    </recommendedName>
</protein>
<reference evidence="3" key="1">
    <citation type="journal article" date="2019" name="Int. J. Syst. Evol. Microbiol.">
        <title>The Global Catalogue of Microorganisms (GCM) 10K type strain sequencing project: providing services to taxonomists for standard genome sequencing and annotation.</title>
        <authorList>
            <consortium name="The Broad Institute Genomics Platform"/>
            <consortium name="The Broad Institute Genome Sequencing Center for Infectious Disease"/>
            <person name="Wu L."/>
            <person name="Ma J."/>
        </authorList>
    </citation>
    <scope>NUCLEOTIDE SEQUENCE [LARGE SCALE GENOMIC DNA]</scope>
    <source>
        <strain evidence="3">KCTC 32465</strain>
    </source>
</reference>
<evidence type="ECO:0000313" key="3">
    <source>
        <dbReference type="Proteomes" id="UP000634455"/>
    </source>
</evidence>
<name>A0ABQ3D2U4_9RHOB</name>
<dbReference type="InterPro" id="IPR024628">
    <property type="entry name" value="Sulfotransferase_Stf0_dom"/>
</dbReference>